<proteinExistence type="predicted"/>
<dbReference type="OrthoDB" id="17199at2759"/>
<dbReference type="AlphaFoldDB" id="A0A7H9AZ82"/>
<dbReference type="Gene3D" id="1.20.120.310">
    <property type="entry name" value="ERV/ALR sulfhydryl oxidase domain"/>
    <property type="match status" value="1"/>
</dbReference>
<comment type="catalytic activity">
    <reaction evidence="8">
        <text>2 R'C(R)SH + O2 = R'C(R)S-S(R)CR' + H2O2</text>
        <dbReference type="Rhea" id="RHEA:17357"/>
        <dbReference type="ChEBI" id="CHEBI:15379"/>
        <dbReference type="ChEBI" id="CHEBI:16240"/>
        <dbReference type="ChEBI" id="CHEBI:16520"/>
        <dbReference type="ChEBI" id="CHEBI:17412"/>
        <dbReference type="EC" id="1.8.3.2"/>
    </reaction>
</comment>
<sequence length="179" mass="20756">MSSKSNDKDLGVRKIIYDKDGKPCRSCNTLQDFQFATGKISAKDIQHIKNGTEIAAASPQETILNSKAYRRVDPPGVEELGRSSWNLLHSITAKYPKSPSDEQKLEMKQFLTIFSHVYPCNWCASDFEKFIKVKAPKLNSREEFGRWMCEAHNEVNAKLKKEQFNCDFWEKRWKDGWED</sequence>
<keyword evidence="3 8" id="KW-0285">Flavoprotein</keyword>
<evidence type="ECO:0000313" key="10">
    <source>
        <dbReference type="EMBL" id="QLG70902.1"/>
    </source>
</evidence>
<dbReference type="InterPro" id="IPR039799">
    <property type="entry name" value="ALR/ERV"/>
</dbReference>
<comment type="cofactor">
    <cofactor evidence="1 8">
        <name>FAD</name>
        <dbReference type="ChEBI" id="CHEBI:57692"/>
    </cofactor>
</comment>
<reference evidence="10 11" key="1">
    <citation type="submission" date="2020-07" db="EMBL/GenBank/DDBJ databases">
        <title>The yeast mating-type switching endonuclease HO is a domesticated member of an unorthodox homing genetic element family.</title>
        <authorList>
            <person name="Coughlan A.Y."/>
            <person name="Lombardi L."/>
            <person name="Braun-Galleani S."/>
            <person name="Martos A.R."/>
            <person name="Galeote V."/>
            <person name="Bigey F."/>
            <person name="Dequin S."/>
            <person name="Byrne K.P."/>
            <person name="Wolfe K.H."/>
        </authorList>
    </citation>
    <scope>NUCLEOTIDE SEQUENCE [LARGE SCALE GENOMIC DNA]</scope>
    <source>
        <strain evidence="10 11">NRRL Y-6702</strain>
    </source>
</reference>
<dbReference type="PANTHER" id="PTHR12645:SF0">
    <property type="entry name" value="FAD-LINKED SULFHYDRYL OXIDASE ALR"/>
    <property type="match status" value="1"/>
</dbReference>
<accession>A0A7H9AZ82</accession>
<feature type="domain" description="ERV/ALR sulfhydryl oxidase" evidence="9">
    <location>
        <begin position="73"/>
        <end position="173"/>
    </location>
</feature>
<dbReference type="FunFam" id="1.20.120.310:FF:000003">
    <property type="entry name" value="Sulfhydryl oxidase"/>
    <property type="match status" value="1"/>
</dbReference>
<evidence type="ECO:0000256" key="8">
    <source>
        <dbReference type="RuleBase" id="RU371123"/>
    </source>
</evidence>
<dbReference type="EC" id="1.8.3.2" evidence="8"/>
<dbReference type="EMBL" id="CP058604">
    <property type="protein sequence ID" value="QLG70902.1"/>
    <property type="molecule type" value="Genomic_DNA"/>
</dbReference>
<evidence type="ECO:0000256" key="2">
    <source>
        <dbReference type="ARBA" id="ARBA00004569"/>
    </source>
</evidence>
<dbReference type="RefSeq" id="XP_037142630.1">
    <property type="nucleotide sequence ID" value="XM_037286735.1"/>
</dbReference>
<dbReference type="Gene3D" id="4.10.320.60">
    <property type="match status" value="1"/>
</dbReference>
<organism evidence="10 11">
    <name type="scientific">Zygotorulaspora mrakii</name>
    <name type="common">Zygosaccharomyces mrakii</name>
    <dbReference type="NCBI Taxonomy" id="42260"/>
    <lineage>
        <taxon>Eukaryota</taxon>
        <taxon>Fungi</taxon>
        <taxon>Dikarya</taxon>
        <taxon>Ascomycota</taxon>
        <taxon>Saccharomycotina</taxon>
        <taxon>Saccharomycetes</taxon>
        <taxon>Saccharomycetales</taxon>
        <taxon>Saccharomycetaceae</taxon>
        <taxon>Zygotorulaspora</taxon>
    </lineage>
</organism>
<evidence type="ECO:0000256" key="4">
    <source>
        <dbReference type="ARBA" id="ARBA00022827"/>
    </source>
</evidence>
<name>A0A7H9AZ82_ZYGMR</name>
<evidence type="ECO:0000256" key="1">
    <source>
        <dbReference type="ARBA" id="ARBA00001974"/>
    </source>
</evidence>
<keyword evidence="5 8" id="KW-0560">Oxidoreductase</keyword>
<evidence type="ECO:0000259" key="9">
    <source>
        <dbReference type="PROSITE" id="PS51324"/>
    </source>
</evidence>
<dbReference type="PANTHER" id="PTHR12645">
    <property type="entry name" value="ALR/ERV"/>
    <property type="match status" value="1"/>
</dbReference>
<dbReference type="Pfam" id="PF04777">
    <property type="entry name" value="Evr1_Alr"/>
    <property type="match status" value="1"/>
</dbReference>
<evidence type="ECO:0000256" key="3">
    <source>
        <dbReference type="ARBA" id="ARBA00022630"/>
    </source>
</evidence>
<comment type="subcellular location">
    <subcellularLocation>
        <location evidence="2">Mitochondrion intermembrane space</location>
    </subcellularLocation>
</comment>
<evidence type="ECO:0000256" key="6">
    <source>
        <dbReference type="ARBA" id="ARBA00023128"/>
    </source>
</evidence>
<dbReference type="SUPFAM" id="SSF69000">
    <property type="entry name" value="FAD-dependent thiol oxidase"/>
    <property type="match status" value="1"/>
</dbReference>
<gene>
    <name evidence="10" type="ORF">HG535_0A08480</name>
</gene>
<dbReference type="InterPro" id="IPR017905">
    <property type="entry name" value="ERV/ALR_sulphydryl_oxidase"/>
</dbReference>
<dbReference type="GeneID" id="59234539"/>
<evidence type="ECO:0000256" key="5">
    <source>
        <dbReference type="ARBA" id="ARBA00023002"/>
    </source>
</evidence>
<keyword evidence="4 8" id="KW-0274">FAD</keyword>
<dbReference type="KEGG" id="zmk:HG535_0A08480"/>
<evidence type="ECO:0000256" key="7">
    <source>
        <dbReference type="ARBA" id="ARBA00023157"/>
    </source>
</evidence>
<evidence type="ECO:0000313" key="11">
    <source>
        <dbReference type="Proteomes" id="UP000509704"/>
    </source>
</evidence>
<dbReference type="GO" id="GO:0050660">
    <property type="term" value="F:flavin adenine dinucleotide binding"/>
    <property type="evidence" value="ECO:0007669"/>
    <property type="project" value="TreeGrafter"/>
</dbReference>
<keyword evidence="6" id="KW-0496">Mitochondrion</keyword>
<keyword evidence="7" id="KW-1015">Disulfide bond</keyword>
<keyword evidence="11" id="KW-1185">Reference proteome</keyword>
<dbReference type="Proteomes" id="UP000509704">
    <property type="component" value="Chromosome 1"/>
</dbReference>
<dbReference type="GO" id="GO:0016971">
    <property type="term" value="F:flavin-dependent sulfhydryl oxidase activity"/>
    <property type="evidence" value="ECO:0007669"/>
    <property type="project" value="InterPro"/>
</dbReference>
<dbReference type="GO" id="GO:0005758">
    <property type="term" value="C:mitochondrial intermembrane space"/>
    <property type="evidence" value="ECO:0007669"/>
    <property type="project" value="UniProtKB-SubCell"/>
</dbReference>
<dbReference type="PROSITE" id="PS51324">
    <property type="entry name" value="ERV_ALR"/>
    <property type="match status" value="1"/>
</dbReference>
<dbReference type="InterPro" id="IPR036774">
    <property type="entry name" value="ERV/ALR_sulphydryl_oxid_sf"/>
</dbReference>
<protein>
    <recommendedName>
        <fullName evidence="8">Sulfhydryl oxidase</fullName>
        <ecNumber evidence="8">1.8.3.2</ecNumber>
    </recommendedName>
</protein>